<accession>A0A7W0CDS0</accession>
<protein>
    <submittedName>
        <fullName evidence="6">DNA-binding transcriptional LysR family regulator</fullName>
    </submittedName>
</protein>
<evidence type="ECO:0000256" key="3">
    <source>
        <dbReference type="ARBA" id="ARBA00023125"/>
    </source>
</evidence>
<dbReference type="Pfam" id="PF03466">
    <property type="entry name" value="LysR_substrate"/>
    <property type="match status" value="1"/>
</dbReference>
<name>A0A7W0CDS0_9ACTN</name>
<dbReference type="InterPro" id="IPR000847">
    <property type="entry name" value="LysR_HTH_N"/>
</dbReference>
<dbReference type="Gene3D" id="3.40.190.10">
    <property type="entry name" value="Periplasmic binding protein-like II"/>
    <property type="match status" value="2"/>
</dbReference>
<feature type="domain" description="HTH lysR-type" evidence="5">
    <location>
        <begin position="3"/>
        <end position="60"/>
    </location>
</feature>
<keyword evidence="4" id="KW-0804">Transcription</keyword>
<dbReference type="PANTHER" id="PTHR30346">
    <property type="entry name" value="TRANSCRIPTIONAL DUAL REGULATOR HCAR-RELATED"/>
    <property type="match status" value="1"/>
</dbReference>
<comment type="similarity">
    <text evidence="1">Belongs to the LysR transcriptional regulatory family.</text>
</comment>
<sequence length="310" mass="32967">MDLELRHLRIVRAVADAGSVSKAATRLGLAQPALTAQLKRIERLLGGALFERDRTGARPTPLGELVLDRAKVLLPAAKELQDEAVRFANGPTTGYRIGATAGNVLGGLVDRLAGHGPVRTSTSWSANELATMAELGRLDFVLVGVCGDAGPPGESISWGTIGTDPVFVMVGEGHRLSGQHDVELSDLAGEYWAVNPGDGCFGDCFAAACARAGFTPGTMYETDVATCYHLARVGRAVVLCQATHRPAPGLVMLPLRGAPLRWRHLLGWHPSTPGASWVLAQARLAHQEAVRQSPVYDAWLVHNPVIGAKW</sequence>
<dbReference type="Pfam" id="PF00126">
    <property type="entry name" value="HTH_1"/>
    <property type="match status" value="1"/>
</dbReference>
<dbReference type="EMBL" id="JACDUR010000001">
    <property type="protein sequence ID" value="MBA2889264.1"/>
    <property type="molecule type" value="Genomic_DNA"/>
</dbReference>
<dbReference type="InterPro" id="IPR036390">
    <property type="entry name" value="WH_DNA-bd_sf"/>
</dbReference>
<dbReference type="AlphaFoldDB" id="A0A7W0CDS0"/>
<reference evidence="6 7" key="1">
    <citation type="submission" date="2020-07" db="EMBL/GenBank/DDBJ databases">
        <title>Genomic Encyclopedia of Type Strains, Phase IV (KMG-IV): sequencing the most valuable type-strain genomes for metagenomic binning, comparative biology and taxonomic classification.</title>
        <authorList>
            <person name="Goeker M."/>
        </authorList>
    </citation>
    <scope>NUCLEOTIDE SEQUENCE [LARGE SCALE GENOMIC DNA]</scope>
    <source>
        <strain evidence="6 7">DSM 45533</strain>
    </source>
</reference>
<dbReference type="SUPFAM" id="SSF53850">
    <property type="entry name" value="Periplasmic binding protein-like II"/>
    <property type="match status" value="1"/>
</dbReference>
<dbReference type="SUPFAM" id="SSF46785">
    <property type="entry name" value="Winged helix' DNA-binding domain"/>
    <property type="match status" value="1"/>
</dbReference>
<dbReference type="GO" id="GO:0003677">
    <property type="term" value="F:DNA binding"/>
    <property type="evidence" value="ECO:0007669"/>
    <property type="project" value="UniProtKB-KW"/>
</dbReference>
<keyword evidence="2" id="KW-0805">Transcription regulation</keyword>
<proteinExistence type="inferred from homology"/>
<dbReference type="Proteomes" id="UP000530928">
    <property type="component" value="Unassembled WGS sequence"/>
</dbReference>
<evidence type="ECO:0000256" key="1">
    <source>
        <dbReference type="ARBA" id="ARBA00009437"/>
    </source>
</evidence>
<evidence type="ECO:0000313" key="6">
    <source>
        <dbReference type="EMBL" id="MBA2889264.1"/>
    </source>
</evidence>
<dbReference type="PROSITE" id="PS50931">
    <property type="entry name" value="HTH_LYSR"/>
    <property type="match status" value="1"/>
</dbReference>
<evidence type="ECO:0000256" key="4">
    <source>
        <dbReference type="ARBA" id="ARBA00023163"/>
    </source>
</evidence>
<evidence type="ECO:0000313" key="7">
    <source>
        <dbReference type="Proteomes" id="UP000530928"/>
    </source>
</evidence>
<organism evidence="6 7">
    <name type="scientific">Nonomuraea soli</name>
    <dbReference type="NCBI Taxonomy" id="1032476"/>
    <lineage>
        <taxon>Bacteria</taxon>
        <taxon>Bacillati</taxon>
        <taxon>Actinomycetota</taxon>
        <taxon>Actinomycetes</taxon>
        <taxon>Streptosporangiales</taxon>
        <taxon>Streptosporangiaceae</taxon>
        <taxon>Nonomuraea</taxon>
    </lineage>
</organism>
<evidence type="ECO:0000256" key="2">
    <source>
        <dbReference type="ARBA" id="ARBA00023015"/>
    </source>
</evidence>
<dbReference type="InterPro" id="IPR036388">
    <property type="entry name" value="WH-like_DNA-bd_sf"/>
</dbReference>
<keyword evidence="7" id="KW-1185">Reference proteome</keyword>
<dbReference type="GO" id="GO:0003700">
    <property type="term" value="F:DNA-binding transcription factor activity"/>
    <property type="evidence" value="ECO:0007669"/>
    <property type="project" value="InterPro"/>
</dbReference>
<dbReference type="PRINTS" id="PR00039">
    <property type="entry name" value="HTHLYSR"/>
</dbReference>
<dbReference type="InterPro" id="IPR005119">
    <property type="entry name" value="LysR_subst-bd"/>
</dbReference>
<dbReference type="Gene3D" id="1.10.10.10">
    <property type="entry name" value="Winged helix-like DNA-binding domain superfamily/Winged helix DNA-binding domain"/>
    <property type="match status" value="1"/>
</dbReference>
<gene>
    <name evidence="6" type="ORF">HNR30_000599</name>
</gene>
<dbReference type="RefSeq" id="WP_181608075.1">
    <property type="nucleotide sequence ID" value="NZ_BAABAM010000001.1"/>
</dbReference>
<evidence type="ECO:0000259" key="5">
    <source>
        <dbReference type="PROSITE" id="PS50931"/>
    </source>
</evidence>
<dbReference type="GO" id="GO:0032993">
    <property type="term" value="C:protein-DNA complex"/>
    <property type="evidence" value="ECO:0007669"/>
    <property type="project" value="TreeGrafter"/>
</dbReference>
<dbReference type="PANTHER" id="PTHR30346:SF30">
    <property type="entry name" value="SMALL NEUTRAL PROTEASE REGULATORY PROTEIN"/>
    <property type="match status" value="1"/>
</dbReference>
<comment type="caution">
    <text evidence="6">The sequence shown here is derived from an EMBL/GenBank/DDBJ whole genome shotgun (WGS) entry which is preliminary data.</text>
</comment>
<keyword evidence="3 6" id="KW-0238">DNA-binding</keyword>